<sequence>MDRSKALDQLLAELEIFLKLLDNESLSLTALAKKCVLSDLLHNVISSSVSAGEEEYIYMNKVQLEETSLSEKKTPEKGLDREDMSNGIDLGKITPAPQKSLPELPPAKLITDKEPFSLSRAESIEGYYEEAEPYDTVNIDDVDAVSSSYESYDEEENTKGKSMTHQWPSPEASIELMKDARICAFLWRKKWLGQWAKQLCVIKDNKLLCYKSSKDQNPQLDVSLIGCSVVHKEKQVKKKEHTLKITPVNSDVIVLGLQSKDQAEQWLKVIQEISHLQSESCADGSVVPTDHSRSHAQKLDSSERHSVASDNGSSTDGGSVTDIMETKDGTISKGKSSIGDLKTAGLKLSSFMNLGKKKPISVEIPINNEKNVEASGYLNVFVNSHWRMRWCQVKNGLIHFYQDKTKTKAIQQPLSLEGCEVIPDPTPEHLYSFRILQDGEEIASLEAKSSEEMGYWLGLLLAESGSKTDPEDLAYDYVDADRVSCIVHAAKHSLYLMQRRYSEPNTYIDDLPAVQNQSDDLYDDVDVPESVEEKANEEQIPKDDQARVYLDLNPVKSFLHSNNNKAASNVQTNTLCSDSGKGAVTPAQGSDRDSAGECESVVAAKPVEPAAVKPQISQVKTEIEEKSVSKPSNNQKTTPLWAEQSKTAVNSVPQQQAKPSTDCVEKQKLAATVSIETKFGKNRSEADLKKIMEERERLEKEKEQLRNELLLLRKQKREIKEAIAVCKDKHILSTQEDRLRQIEEDCKSKENNRVDLELKLVSVRENLRKAELGPVPLGMMVDASQFDNVKVPNPNNSQDNSAVNCAAALKNRPVSIVQSTKGTVLQKAKEWEKKASS</sequence>
<dbReference type="FunFam" id="2.30.29.30:FF:000171">
    <property type="entry name" value="Actin filament-associated protein 1-like 2 isoform 1"/>
    <property type="match status" value="1"/>
</dbReference>
<evidence type="ECO:0000256" key="6">
    <source>
        <dbReference type="ARBA" id="ARBA00072612"/>
    </source>
</evidence>
<dbReference type="PANTHER" id="PTHR14338">
    <property type="entry name" value="ACTIN FILAMENT-ASSOCIATED PROTEIN 1 FAMILY MEMBER"/>
    <property type="match status" value="1"/>
</dbReference>
<feature type="region of interest" description="Disordered" evidence="8">
    <location>
        <begin position="282"/>
        <end position="331"/>
    </location>
</feature>
<dbReference type="GO" id="GO:0032675">
    <property type="term" value="P:regulation of interleukin-6 production"/>
    <property type="evidence" value="ECO:0007669"/>
    <property type="project" value="TreeGrafter"/>
</dbReference>
<reference evidence="11" key="2">
    <citation type="journal article" date="2007" name="PLoS Biol.">
        <title>Survey sequencing and comparative analysis of the elephant shark (Callorhinchus milii) genome.</title>
        <authorList>
            <person name="Venkatesh B."/>
            <person name="Kirkness E.F."/>
            <person name="Loh Y.H."/>
            <person name="Halpern A.L."/>
            <person name="Lee A.P."/>
            <person name="Johnson J."/>
            <person name="Dandona N."/>
            <person name="Viswanathan L.D."/>
            <person name="Tay A."/>
            <person name="Venter J.C."/>
            <person name="Strausberg R.L."/>
            <person name="Brenner S."/>
        </authorList>
    </citation>
    <scope>NUCLEOTIDE SEQUENCE [LARGE SCALE GENOMIC DNA]</scope>
</reference>
<evidence type="ECO:0000256" key="2">
    <source>
        <dbReference type="ARBA" id="ARBA00022490"/>
    </source>
</evidence>
<evidence type="ECO:0000256" key="3">
    <source>
        <dbReference type="ARBA" id="ARBA00022737"/>
    </source>
</evidence>
<dbReference type="CDD" id="cd13306">
    <property type="entry name" value="PH1_AFAP"/>
    <property type="match status" value="1"/>
</dbReference>
<dbReference type="InterPro" id="IPR030113">
    <property type="entry name" value="AFAP"/>
</dbReference>
<dbReference type="CDD" id="cd13307">
    <property type="entry name" value="PH2_AFAP"/>
    <property type="match status" value="1"/>
</dbReference>
<comment type="subcellular location">
    <subcellularLocation>
        <location evidence="1">Cytoplasm</location>
    </subcellularLocation>
</comment>
<evidence type="ECO:0000256" key="5">
    <source>
        <dbReference type="ARBA" id="ARBA00059761"/>
    </source>
</evidence>
<evidence type="ECO:0000256" key="4">
    <source>
        <dbReference type="ARBA" id="ARBA00023054"/>
    </source>
</evidence>
<gene>
    <name evidence="10" type="primary">afap1l2</name>
</gene>
<dbReference type="GO" id="GO:0045742">
    <property type="term" value="P:positive regulation of epidermal growth factor receptor signaling pathway"/>
    <property type="evidence" value="ECO:0007669"/>
    <property type="project" value="TreeGrafter"/>
</dbReference>
<evidence type="ECO:0000313" key="10">
    <source>
        <dbReference type="Ensembl" id="ENSCMIP00000024667.1"/>
    </source>
</evidence>
<name>A0A4W3I7A6_CALMI</name>
<dbReference type="GO" id="GO:0005829">
    <property type="term" value="C:cytosol"/>
    <property type="evidence" value="ECO:0007669"/>
    <property type="project" value="TreeGrafter"/>
</dbReference>
<comment type="function">
    <text evidence="5">May play a role in a signaling cascade by enhancing the kinase activity of SRC. Contributes to SRC-regulated transcription activation.</text>
</comment>
<dbReference type="OMA" id="FPPNCPD"/>
<dbReference type="PANTHER" id="PTHR14338:SF4">
    <property type="entry name" value="ACTIN FILAMENT-ASSOCIATED PROTEIN 1-LIKE 2"/>
    <property type="match status" value="1"/>
</dbReference>
<dbReference type="GO" id="GO:0017124">
    <property type="term" value="F:SH3 domain binding"/>
    <property type="evidence" value="ECO:0007669"/>
    <property type="project" value="TreeGrafter"/>
</dbReference>
<evidence type="ECO:0000259" key="9">
    <source>
        <dbReference type="PROSITE" id="PS50003"/>
    </source>
</evidence>
<evidence type="ECO:0000256" key="8">
    <source>
        <dbReference type="SAM" id="MobiDB-lite"/>
    </source>
</evidence>
<reference evidence="11" key="1">
    <citation type="journal article" date="2006" name="Science">
        <title>Ancient noncoding elements conserved in the human genome.</title>
        <authorList>
            <person name="Venkatesh B."/>
            <person name="Kirkness E.F."/>
            <person name="Loh Y.H."/>
            <person name="Halpern A.L."/>
            <person name="Lee A.P."/>
            <person name="Johnson J."/>
            <person name="Dandona N."/>
            <person name="Viswanathan L.D."/>
            <person name="Tay A."/>
            <person name="Venter J.C."/>
            <person name="Strausberg R.L."/>
            <person name="Brenner S."/>
        </authorList>
    </citation>
    <scope>NUCLEOTIDE SEQUENCE [LARGE SCALE GENOMIC DNA]</scope>
</reference>
<reference evidence="10" key="5">
    <citation type="submission" date="2025-09" db="UniProtKB">
        <authorList>
            <consortium name="Ensembl"/>
        </authorList>
    </citation>
    <scope>IDENTIFICATION</scope>
</reference>
<dbReference type="InterPro" id="IPR001849">
    <property type="entry name" value="PH_domain"/>
</dbReference>
<dbReference type="GeneTree" id="ENSGT00950000183067"/>
<protein>
    <recommendedName>
        <fullName evidence="6">Actin filament-associated protein 1-like 2</fullName>
    </recommendedName>
</protein>
<dbReference type="Proteomes" id="UP000314986">
    <property type="component" value="Unassembled WGS sequence"/>
</dbReference>
<reference evidence="10" key="4">
    <citation type="submission" date="2025-08" db="UniProtKB">
        <authorList>
            <consortium name="Ensembl"/>
        </authorList>
    </citation>
    <scope>IDENTIFICATION</scope>
</reference>
<dbReference type="SMART" id="SM00233">
    <property type="entry name" value="PH"/>
    <property type="match status" value="2"/>
</dbReference>
<proteinExistence type="predicted"/>
<dbReference type="Gene3D" id="2.30.29.30">
    <property type="entry name" value="Pleckstrin-homology domain (PH domain)/Phosphotyrosine-binding domain (PTB)"/>
    <property type="match status" value="2"/>
</dbReference>
<dbReference type="GO" id="GO:0042169">
    <property type="term" value="F:SH2 domain binding"/>
    <property type="evidence" value="ECO:0007669"/>
    <property type="project" value="TreeGrafter"/>
</dbReference>
<evidence type="ECO:0000256" key="7">
    <source>
        <dbReference type="SAM" id="Coils"/>
    </source>
</evidence>
<feature type="domain" description="PH" evidence="9">
    <location>
        <begin position="179"/>
        <end position="275"/>
    </location>
</feature>
<feature type="coiled-coil region" evidence="7">
    <location>
        <begin position="681"/>
        <end position="766"/>
    </location>
</feature>
<dbReference type="Ensembl" id="ENSCMIT00000025076.1">
    <property type="protein sequence ID" value="ENSCMIP00000024667.1"/>
    <property type="gene ID" value="ENSCMIG00000010918.1"/>
</dbReference>
<dbReference type="GO" id="GO:0007346">
    <property type="term" value="P:regulation of mitotic cell cycle"/>
    <property type="evidence" value="ECO:0007669"/>
    <property type="project" value="TreeGrafter"/>
</dbReference>
<feature type="compositionally biased region" description="Basic and acidic residues" evidence="8">
    <location>
        <begin position="69"/>
        <end position="84"/>
    </location>
</feature>
<dbReference type="FunFam" id="2.30.29.30:FF:000020">
    <property type="entry name" value="Actin filament-associated protein 1-like 2 isoform 1"/>
    <property type="match status" value="1"/>
</dbReference>
<dbReference type="InterPro" id="IPR011993">
    <property type="entry name" value="PH-like_dom_sf"/>
</dbReference>
<feature type="compositionally biased region" description="Basic and acidic residues" evidence="8">
    <location>
        <begin position="290"/>
        <end position="307"/>
    </location>
</feature>
<organism evidence="10 11">
    <name type="scientific">Callorhinchus milii</name>
    <name type="common">Ghost shark</name>
    <dbReference type="NCBI Taxonomy" id="7868"/>
    <lineage>
        <taxon>Eukaryota</taxon>
        <taxon>Metazoa</taxon>
        <taxon>Chordata</taxon>
        <taxon>Craniata</taxon>
        <taxon>Vertebrata</taxon>
        <taxon>Chondrichthyes</taxon>
        <taxon>Holocephali</taxon>
        <taxon>Chimaeriformes</taxon>
        <taxon>Callorhinchidae</taxon>
        <taxon>Callorhinchus</taxon>
    </lineage>
</organism>
<dbReference type="SUPFAM" id="SSF50729">
    <property type="entry name" value="PH domain-like"/>
    <property type="match status" value="2"/>
</dbReference>
<dbReference type="InParanoid" id="A0A4W3I7A6"/>
<keyword evidence="11" id="KW-1185">Reference proteome</keyword>
<keyword evidence="3" id="KW-0677">Repeat</keyword>
<dbReference type="GO" id="GO:0045893">
    <property type="term" value="P:positive regulation of DNA-templated transcription"/>
    <property type="evidence" value="ECO:0007669"/>
    <property type="project" value="TreeGrafter"/>
</dbReference>
<dbReference type="PROSITE" id="PS50003">
    <property type="entry name" value="PH_DOMAIN"/>
    <property type="match status" value="2"/>
</dbReference>
<feature type="region of interest" description="Disordered" evidence="8">
    <location>
        <begin position="68"/>
        <end position="105"/>
    </location>
</feature>
<feature type="domain" description="PH" evidence="9">
    <location>
        <begin position="371"/>
        <end position="465"/>
    </location>
</feature>
<keyword evidence="4 7" id="KW-0175">Coiled coil</keyword>
<accession>A0A4W3I7A6</accession>
<dbReference type="GO" id="GO:0006954">
    <property type="term" value="P:inflammatory response"/>
    <property type="evidence" value="ECO:0007669"/>
    <property type="project" value="TreeGrafter"/>
</dbReference>
<feature type="compositionally biased region" description="Polar residues" evidence="8">
    <location>
        <begin position="308"/>
        <end position="318"/>
    </location>
</feature>
<dbReference type="Pfam" id="PF00169">
    <property type="entry name" value="PH"/>
    <property type="match status" value="2"/>
</dbReference>
<evidence type="ECO:0000313" key="11">
    <source>
        <dbReference type="Proteomes" id="UP000314986"/>
    </source>
</evidence>
<dbReference type="AlphaFoldDB" id="A0A4W3I7A6"/>
<keyword evidence="2" id="KW-0963">Cytoplasm</keyword>
<dbReference type="GO" id="GO:0032757">
    <property type="term" value="P:positive regulation of interleukin-8 production"/>
    <property type="evidence" value="ECO:0007669"/>
    <property type="project" value="TreeGrafter"/>
</dbReference>
<evidence type="ECO:0000256" key="1">
    <source>
        <dbReference type="ARBA" id="ARBA00004496"/>
    </source>
</evidence>
<reference evidence="11" key="3">
    <citation type="journal article" date="2014" name="Nature">
        <title>Elephant shark genome provides unique insights into gnathostome evolution.</title>
        <authorList>
            <consortium name="International Elephant Shark Genome Sequencing Consortium"/>
            <person name="Venkatesh B."/>
            <person name="Lee A.P."/>
            <person name="Ravi V."/>
            <person name="Maurya A.K."/>
            <person name="Lian M.M."/>
            <person name="Swann J.B."/>
            <person name="Ohta Y."/>
            <person name="Flajnik M.F."/>
            <person name="Sutoh Y."/>
            <person name="Kasahara M."/>
            <person name="Hoon S."/>
            <person name="Gangu V."/>
            <person name="Roy S.W."/>
            <person name="Irimia M."/>
            <person name="Korzh V."/>
            <person name="Kondrychyn I."/>
            <person name="Lim Z.W."/>
            <person name="Tay B.H."/>
            <person name="Tohari S."/>
            <person name="Kong K.W."/>
            <person name="Ho S."/>
            <person name="Lorente-Galdos B."/>
            <person name="Quilez J."/>
            <person name="Marques-Bonet T."/>
            <person name="Raney B.J."/>
            <person name="Ingham P.W."/>
            <person name="Tay A."/>
            <person name="Hillier L.W."/>
            <person name="Minx P."/>
            <person name="Boehm T."/>
            <person name="Wilson R.K."/>
            <person name="Brenner S."/>
            <person name="Warren W.C."/>
        </authorList>
    </citation>
    <scope>NUCLEOTIDE SEQUENCE [LARGE SCALE GENOMIC DNA]</scope>
</reference>